<keyword evidence="4 7" id="KW-1133">Transmembrane helix</keyword>
<dbReference type="Pfam" id="PF00001">
    <property type="entry name" value="7tm_1"/>
    <property type="match status" value="1"/>
</dbReference>
<dbReference type="Gene3D" id="1.20.1070.10">
    <property type="entry name" value="Rhodopsin 7-helix transmembrane proteins"/>
    <property type="match status" value="1"/>
</dbReference>
<keyword evidence="3 7" id="KW-0812">Transmembrane</keyword>
<evidence type="ECO:0000256" key="4">
    <source>
        <dbReference type="ARBA" id="ARBA00022989"/>
    </source>
</evidence>
<feature type="compositionally biased region" description="Basic and acidic residues" evidence="6">
    <location>
        <begin position="479"/>
        <end position="491"/>
    </location>
</feature>
<feature type="domain" description="G-protein coupled receptors family 1 profile" evidence="8">
    <location>
        <begin position="118"/>
        <end position="403"/>
    </location>
</feature>
<dbReference type="SUPFAM" id="SSF81321">
    <property type="entry name" value="Family A G protein-coupled receptor-like"/>
    <property type="match status" value="1"/>
</dbReference>
<dbReference type="PROSITE" id="PS50262">
    <property type="entry name" value="G_PROTEIN_RECEP_F1_2"/>
    <property type="match status" value="1"/>
</dbReference>
<comment type="subcellular location">
    <subcellularLocation>
        <location evidence="1">Membrane</location>
    </subcellularLocation>
</comment>
<dbReference type="InterPro" id="IPR052954">
    <property type="entry name" value="GPCR-Ligand_Int"/>
</dbReference>
<feature type="transmembrane region" description="Helical" evidence="7">
    <location>
        <begin position="158"/>
        <end position="180"/>
    </location>
</feature>
<sequence length="491" mass="54351">MRAPRTVSTNGDVGGDAKEVRRRPDRPRAGGRPADSRHRRRAADGPAAGRGQSRGVGDQSGSVGGWTNDRRPALPMSTADRGPGPAPLAEPEHRPAATAYLFGYSVLIPVISALGVVGNALNLLVLTHGRRHLRHSIYVYFTFRVYFTCESPRHSVRVYFTFLSLADLVTCLLVLFSGIAKGVAADSVWWQLFDVYLHLGCGAVSTTASVATVVMVTVERLVTISRSRLARWYCTRPVAWRVCRVIVAVSIAFNIPYFLPFTVDADDGIRPTAFYFSRYYQVHNWVRFAVLGVGAALFLGVGNLVLLLSLRRSCARRRTLLSQRKHWEERRLKEHSRLTATLVGIIVLFLVGEFPTHLASRQSSLTLLYAGDPSRLRSAQYHRLKLAASLLMAVNYSCNFILYCALNSHFVSMLRCVLRCRAPGTRRRRRPRRSGAPPGRAAERSGAPAELQRLDGAPAKLEQLNGAPTELELLDGPATEERPKETPAELE</sequence>
<evidence type="ECO:0000259" key="8">
    <source>
        <dbReference type="PROSITE" id="PS50262"/>
    </source>
</evidence>
<feature type="region of interest" description="Disordered" evidence="6">
    <location>
        <begin position="1"/>
        <end position="90"/>
    </location>
</feature>
<keyword evidence="9" id="KW-0675">Receptor</keyword>
<proteinExistence type="inferred from homology"/>
<dbReference type="InterPro" id="IPR017452">
    <property type="entry name" value="GPCR_Rhodpsn_7TM"/>
</dbReference>
<feature type="compositionally biased region" description="Polar residues" evidence="6">
    <location>
        <begin position="1"/>
        <end position="11"/>
    </location>
</feature>
<feature type="transmembrane region" description="Helical" evidence="7">
    <location>
        <begin position="285"/>
        <end position="308"/>
    </location>
</feature>
<evidence type="ECO:0000256" key="3">
    <source>
        <dbReference type="ARBA" id="ARBA00022692"/>
    </source>
</evidence>
<evidence type="ECO:0000256" key="1">
    <source>
        <dbReference type="ARBA" id="ARBA00004370"/>
    </source>
</evidence>
<evidence type="ECO:0000256" key="5">
    <source>
        <dbReference type="ARBA" id="ARBA00023136"/>
    </source>
</evidence>
<protein>
    <submittedName>
        <fullName evidence="9">Putative G-protein coupled receptor B0563.6</fullName>
    </submittedName>
</protein>
<comment type="caution">
    <text evidence="9">The sequence shown here is derived from an EMBL/GenBank/DDBJ whole genome shotgun (WGS) entry which is preliminary data.</text>
</comment>
<gene>
    <name evidence="9" type="ORF">FJT64_003556</name>
</gene>
<keyword evidence="5 7" id="KW-0472">Membrane</keyword>
<dbReference type="GO" id="GO:0004930">
    <property type="term" value="F:G protein-coupled receptor activity"/>
    <property type="evidence" value="ECO:0007669"/>
    <property type="project" value="InterPro"/>
</dbReference>
<dbReference type="CDD" id="cd14978">
    <property type="entry name" value="7tmA_FMRFamide_R-like"/>
    <property type="match status" value="1"/>
</dbReference>
<dbReference type="EMBL" id="VIIS01001389">
    <property type="protein sequence ID" value="KAF0299179.1"/>
    <property type="molecule type" value="Genomic_DNA"/>
</dbReference>
<feature type="transmembrane region" description="Helical" evidence="7">
    <location>
        <begin position="101"/>
        <end position="126"/>
    </location>
</feature>
<comment type="similarity">
    <text evidence="2">Belongs to the G-protein coupled receptor 1 family.</text>
</comment>
<feature type="transmembrane region" description="Helical" evidence="7">
    <location>
        <begin position="400"/>
        <end position="418"/>
    </location>
</feature>
<organism evidence="9 10">
    <name type="scientific">Amphibalanus amphitrite</name>
    <name type="common">Striped barnacle</name>
    <name type="synonym">Balanus amphitrite</name>
    <dbReference type="NCBI Taxonomy" id="1232801"/>
    <lineage>
        <taxon>Eukaryota</taxon>
        <taxon>Metazoa</taxon>
        <taxon>Ecdysozoa</taxon>
        <taxon>Arthropoda</taxon>
        <taxon>Crustacea</taxon>
        <taxon>Multicrustacea</taxon>
        <taxon>Cirripedia</taxon>
        <taxon>Thoracica</taxon>
        <taxon>Thoracicalcarea</taxon>
        <taxon>Balanomorpha</taxon>
        <taxon>Balanoidea</taxon>
        <taxon>Balanidae</taxon>
        <taxon>Amphibalaninae</taxon>
        <taxon>Amphibalanus</taxon>
    </lineage>
</organism>
<name>A0A6A4W1R0_AMPAM</name>
<dbReference type="GO" id="GO:0016020">
    <property type="term" value="C:membrane"/>
    <property type="evidence" value="ECO:0007669"/>
    <property type="project" value="UniProtKB-SubCell"/>
</dbReference>
<dbReference type="OrthoDB" id="6362912at2759"/>
<feature type="transmembrane region" description="Helical" evidence="7">
    <location>
        <begin position="195"/>
        <end position="218"/>
    </location>
</feature>
<dbReference type="InterPro" id="IPR000276">
    <property type="entry name" value="GPCR_Rhodpsn"/>
</dbReference>
<evidence type="ECO:0000313" key="9">
    <source>
        <dbReference type="EMBL" id="KAF0299179.1"/>
    </source>
</evidence>
<dbReference type="PRINTS" id="PR00237">
    <property type="entry name" value="GPCRRHODOPSN"/>
</dbReference>
<reference evidence="9 10" key="1">
    <citation type="submission" date="2019-07" db="EMBL/GenBank/DDBJ databases">
        <title>Draft genome assembly of a fouling barnacle, Amphibalanus amphitrite (Darwin, 1854): The first reference genome for Thecostraca.</title>
        <authorList>
            <person name="Kim W."/>
        </authorList>
    </citation>
    <scope>NUCLEOTIDE SEQUENCE [LARGE SCALE GENOMIC DNA]</scope>
    <source>
        <strain evidence="9">SNU_AA5</strain>
        <tissue evidence="9">Soma without cirri and trophi</tissue>
    </source>
</reference>
<accession>A0A6A4W1R0</accession>
<evidence type="ECO:0000256" key="2">
    <source>
        <dbReference type="ARBA" id="ARBA00010663"/>
    </source>
</evidence>
<evidence type="ECO:0000256" key="7">
    <source>
        <dbReference type="SAM" id="Phobius"/>
    </source>
</evidence>
<evidence type="ECO:0000256" key="6">
    <source>
        <dbReference type="SAM" id="MobiDB-lite"/>
    </source>
</evidence>
<evidence type="ECO:0000313" key="10">
    <source>
        <dbReference type="Proteomes" id="UP000440578"/>
    </source>
</evidence>
<dbReference type="PANTHER" id="PTHR46641">
    <property type="entry name" value="FMRFAMIDE RECEPTOR-RELATED"/>
    <property type="match status" value="1"/>
</dbReference>
<dbReference type="PANTHER" id="PTHR46641:SF25">
    <property type="entry name" value="CNMAMIDE RECEPTOR-RELATED"/>
    <property type="match status" value="1"/>
</dbReference>
<feature type="transmembrane region" description="Helical" evidence="7">
    <location>
        <begin position="238"/>
        <end position="259"/>
    </location>
</feature>
<feature type="transmembrane region" description="Helical" evidence="7">
    <location>
        <begin position="338"/>
        <end position="358"/>
    </location>
</feature>
<feature type="region of interest" description="Disordered" evidence="6">
    <location>
        <begin position="426"/>
        <end position="491"/>
    </location>
</feature>
<keyword evidence="10" id="KW-1185">Reference proteome</keyword>
<dbReference type="AlphaFoldDB" id="A0A6A4W1R0"/>
<dbReference type="Proteomes" id="UP000440578">
    <property type="component" value="Unassembled WGS sequence"/>
</dbReference>